<evidence type="ECO:0000313" key="6">
    <source>
        <dbReference type="Proteomes" id="UP000828390"/>
    </source>
</evidence>
<dbReference type="GO" id="GO:0003676">
    <property type="term" value="F:nucleic acid binding"/>
    <property type="evidence" value="ECO:0007669"/>
    <property type="project" value="InterPro"/>
</dbReference>
<feature type="domain" description="CCHC-type" evidence="4">
    <location>
        <begin position="63"/>
        <end position="78"/>
    </location>
</feature>
<name>A0A9D4JZN2_DREPO</name>
<dbReference type="InterPro" id="IPR001878">
    <property type="entry name" value="Znf_CCHC"/>
</dbReference>
<accession>A0A9D4JZN2</accession>
<keyword evidence="6" id="KW-1185">Reference proteome</keyword>
<dbReference type="PROSITE" id="PS50158">
    <property type="entry name" value="ZF_CCHC"/>
    <property type="match status" value="2"/>
</dbReference>
<dbReference type="InterPro" id="IPR036875">
    <property type="entry name" value="Znf_CCHC_sf"/>
</dbReference>
<evidence type="ECO:0000256" key="3">
    <source>
        <dbReference type="SAM" id="MobiDB-lite"/>
    </source>
</evidence>
<feature type="domain" description="CCHC-type" evidence="4">
    <location>
        <begin position="82"/>
        <end position="96"/>
    </location>
</feature>
<dbReference type="SMART" id="SM00343">
    <property type="entry name" value="ZnF_C2HC"/>
    <property type="match status" value="2"/>
</dbReference>
<proteinExistence type="inferred from homology"/>
<feature type="region of interest" description="Disordered" evidence="3">
    <location>
        <begin position="1"/>
        <end position="46"/>
    </location>
</feature>
<dbReference type="SUPFAM" id="SSF57756">
    <property type="entry name" value="Retrovirus zinc finger-like domains"/>
    <property type="match status" value="1"/>
</dbReference>
<keyword evidence="2" id="KW-0863">Zinc-finger</keyword>
<dbReference type="Pfam" id="PF01026">
    <property type="entry name" value="TatD_DNase"/>
    <property type="match status" value="1"/>
</dbReference>
<comment type="caution">
    <text evidence="5">The sequence shown here is derived from an EMBL/GenBank/DDBJ whole genome shotgun (WGS) entry which is preliminary data.</text>
</comment>
<comment type="similarity">
    <text evidence="1">Belongs to the metallo-dependent hydrolases superfamily. TatD-type hydrolase family.</text>
</comment>
<dbReference type="GO" id="GO:0008270">
    <property type="term" value="F:zinc ion binding"/>
    <property type="evidence" value="ECO:0007669"/>
    <property type="project" value="UniProtKB-KW"/>
</dbReference>
<evidence type="ECO:0000313" key="5">
    <source>
        <dbReference type="EMBL" id="KAH3826507.1"/>
    </source>
</evidence>
<dbReference type="InterPro" id="IPR001130">
    <property type="entry name" value="TatD-like"/>
</dbReference>
<organism evidence="5 6">
    <name type="scientific">Dreissena polymorpha</name>
    <name type="common">Zebra mussel</name>
    <name type="synonym">Mytilus polymorpha</name>
    <dbReference type="NCBI Taxonomy" id="45954"/>
    <lineage>
        <taxon>Eukaryota</taxon>
        <taxon>Metazoa</taxon>
        <taxon>Spiralia</taxon>
        <taxon>Lophotrochozoa</taxon>
        <taxon>Mollusca</taxon>
        <taxon>Bivalvia</taxon>
        <taxon>Autobranchia</taxon>
        <taxon>Heteroconchia</taxon>
        <taxon>Euheterodonta</taxon>
        <taxon>Imparidentia</taxon>
        <taxon>Neoheterodontei</taxon>
        <taxon>Myida</taxon>
        <taxon>Dreissenoidea</taxon>
        <taxon>Dreissenidae</taxon>
        <taxon>Dreissena</taxon>
    </lineage>
</organism>
<protein>
    <recommendedName>
        <fullName evidence="4">CCHC-type domain-containing protein</fullName>
    </recommendedName>
</protein>
<dbReference type="SUPFAM" id="SSF51556">
    <property type="entry name" value="Metallo-dependent hydrolases"/>
    <property type="match status" value="1"/>
</dbReference>
<dbReference type="Gene3D" id="4.10.60.10">
    <property type="entry name" value="Zinc finger, CCHC-type"/>
    <property type="match status" value="1"/>
</dbReference>
<feature type="compositionally biased region" description="Basic and acidic residues" evidence="3">
    <location>
        <begin position="133"/>
        <end position="148"/>
    </location>
</feature>
<dbReference type="EMBL" id="JAIWYP010000005">
    <property type="protein sequence ID" value="KAH3826507.1"/>
    <property type="molecule type" value="Genomic_DNA"/>
</dbReference>
<dbReference type="AlphaFoldDB" id="A0A9D4JZN2"/>
<keyword evidence="2" id="KW-0862">Zinc</keyword>
<reference evidence="5" key="2">
    <citation type="submission" date="2020-11" db="EMBL/GenBank/DDBJ databases">
        <authorList>
            <person name="McCartney M.A."/>
            <person name="Auch B."/>
            <person name="Kono T."/>
            <person name="Mallez S."/>
            <person name="Becker A."/>
            <person name="Gohl D.M."/>
            <person name="Silverstein K.A.T."/>
            <person name="Koren S."/>
            <person name="Bechman K.B."/>
            <person name="Herman A."/>
            <person name="Abrahante J.E."/>
            <person name="Garbe J."/>
        </authorList>
    </citation>
    <scope>NUCLEOTIDE SEQUENCE</scope>
    <source>
        <strain evidence="5">Duluth1</strain>
        <tissue evidence="5">Whole animal</tissue>
    </source>
</reference>
<feature type="compositionally biased region" description="Polar residues" evidence="3">
    <location>
        <begin position="1"/>
        <end position="10"/>
    </location>
</feature>
<evidence type="ECO:0000256" key="1">
    <source>
        <dbReference type="ARBA" id="ARBA00009275"/>
    </source>
</evidence>
<gene>
    <name evidence="5" type="ORF">DPMN_128413</name>
</gene>
<dbReference type="GO" id="GO:0016788">
    <property type="term" value="F:hydrolase activity, acting on ester bonds"/>
    <property type="evidence" value="ECO:0007669"/>
    <property type="project" value="InterPro"/>
</dbReference>
<feature type="region of interest" description="Disordered" evidence="3">
    <location>
        <begin position="114"/>
        <end position="164"/>
    </location>
</feature>
<reference evidence="5" key="1">
    <citation type="journal article" date="2019" name="bioRxiv">
        <title>The Genome of the Zebra Mussel, Dreissena polymorpha: A Resource for Invasive Species Research.</title>
        <authorList>
            <person name="McCartney M.A."/>
            <person name="Auch B."/>
            <person name="Kono T."/>
            <person name="Mallez S."/>
            <person name="Zhang Y."/>
            <person name="Obille A."/>
            <person name="Becker A."/>
            <person name="Abrahante J.E."/>
            <person name="Garbe J."/>
            <person name="Badalamenti J.P."/>
            <person name="Herman A."/>
            <person name="Mangelson H."/>
            <person name="Liachko I."/>
            <person name="Sullivan S."/>
            <person name="Sone E.D."/>
            <person name="Koren S."/>
            <person name="Silverstein K.A.T."/>
            <person name="Beckman K.B."/>
            <person name="Gohl D.M."/>
        </authorList>
    </citation>
    <scope>NUCLEOTIDE SEQUENCE</scope>
    <source>
        <strain evidence="5">Duluth1</strain>
        <tissue evidence="5">Whole animal</tissue>
    </source>
</reference>
<evidence type="ECO:0000256" key="2">
    <source>
        <dbReference type="PROSITE-ProRule" id="PRU00047"/>
    </source>
</evidence>
<keyword evidence="2" id="KW-0479">Metal-binding</keyword>
<sequence length="483" mass="54368">MSDEVPSNSRTSKDEEEWTVPSNSRTSKNEEEEEWTKVQTSKKEGRGSPILWDEIKVVIDRGCFKCGEKGHWSRECQNEWLCHRCGEHGHTAKYCPGKRWVPPKMVVVLPLETSQATSDTPADVHGPSSDQRPTVRVEDQAPRSEERPTSASTSRSSRAEHPAARRLAALKRTEEGEEKGAAGQKGQTFRRCPISWCRENFYKKGHIFGCHYPTALAKEDNPGSEERQARIIRVRAIAVDTPIQEEDGVSSTSVDSRQVVIPVLNESSTSIPRRPWLSGRSPEESVNLSDMEVVDEVTEEEPTVMEAPRRVHFAPVAPFRFESVDSHFHLDRLCARLGVRPVNYAEALRRVRSGSEEYFKPDGAVAVWCDPLTYPTKRQVSQLRKRRVVLVIGIHPGNVVEGDVKRLATMLDTYEVVGLGEVGLNGTKGDPELQRRTLDEALVLLKTRPHLVLVLHCCPGPRENITSAYYELFYRCKGILSPE</sequence>
<dbReference type="Gene3D" id="3.20.20.140">
    <property type="entry name" value="Metal-dependent hydrolases"/>
    <property type="match status" value="1"/>
</dbReference>
<evidence type="ECO:0000259" key="4">
    <source>
        <dbReference type="PROSITE" id="PS50158"/>
    </source>
</evidence>
<dbReference type="Pfam" id="PF00098">
    <property type="entry name" value="zf-CCHC"/>
    <property type="match status" value="1"/>
</dbReference>
<dbReference type="Proteomes" id="UP000828390">
    <property type="component" value="Unassembled WGS sequence"/>
</dbReference>
<dbReference type="InterPro" id="IPR032466">
    <property type="entry name" value="Metal_Hydrolase"/>
</dbReference>